<dbReference type="Proteomes" id="UP000236919">
    <property type="component" value="Unassembled WGS sequence"/>
</dbReference>
<dbReference type="AlphaFoldDB" id="A0A2S4MCZ7"/>
<keyword evidence="2" id="KW-1185">Reference proteome</keyword>
<evidence type="ECO:0000313" key="1">
    <source>
        <dbReference type="EMBL" id="POR52633.1"/>
    </source>
</evidence>
<evidence type="ECO:0008006" key="3">
    <source>
        <dbReference type="Google" id="ProtNLM"/>
    </source>
</evidence>
<dbReference type="EMBL" id="PQFZ01000005">
    <property type="protein sequence ID" value="POR52633.1"/>
    <property type="molecule type" value="Genomic_DNA"/>
</dbReference>
<comment type="caution">
    <text evidence="1">The sequence shown here is derived from an EMBL/GenBank/DDBJ whole genome shotgun (WGS) entry which is preliminary data.</text>
</comment>
<evidence type="ECO:0000313" key="2">
    <source>
        <dbReference type="Proteomes" id="UP000236919"/>
    </source>
</evidence>
<dbReference type="OrthoDB" id="8455264at2"/>
<name>A0A2S4MCZ7_9HYPH</name>
<sequence length="140" mass="15070">MSRPAKYVQGSPGWFDMIGALLCEAIAQEGPDPHLEWSFVERYSDGFELAPGLIQGIRLDIRSGEARYRVGVGREEAGDATVDVTSATARELNRLPQAEPGFDRMMAAALAAGSLRIEGDLTPIAAALSKTHDEIVARTV</sequence>
<gene>
    <name evidence="1" type="ORF">CYD53_105298</name>
</gene>
<organism evidence="1 2">
    <name type="scientific">Bosea psychrotolerans</name>
    <dbReference type="NCBI Taxonomy" id="1871628"/>
    <lineage>
        <taxon>Bacteria</taxon>
        <taxon>Pseudomonadati</taxon>
        <taxon>Pseudomonadota</taxon>
        <taxon>Alphaproteobacteria</taxon>
        <taxon>Hyphomicrobiales</taxon>
        <taxon>Boseaceae</taxon>
        <taxon>Bosea</taxon>
    </lineage>
</organism>
<reference evidence="1 2" key="1">
    <citation type="submission" date="2018-01" db="EMBL/GenBank/DDBJ databases">
        <title>Genomic Encyclopedia of Type Strains, Phase III (KMG-III): the genomes of soil and plant-associated and newly described type strains.</title>
        <authorList>
            <person name="Whitman W."/>
        </authorList>
    </citation>
    <scope>NUCLEOTIDE SEQUENCE [LARGE SCALE GENOMIC DNA]</scope>
    <source>
        <strain evidence="1 2">1131</strain>
    </source>
</reference>
<protein>
    <recommendedName>
        <fullName evidence="3">SCP2 domain-containing protein</fullName>
    </recommendedName>
</protein>
<accession>A0A2S4MCZ7</accession>
<proteinExistence type="predicted"/>
<dbReference type="RefSeq" id="WP_103718237.1">
    <property type="nucleotide sequence ID" value="NZ_PQFZ01000005.1"/>
</dbReference>